<evidence type="ECO:0000256" key="4">
    <source>
        <dbReference type="ARBA" id="ARBA00023242"/>
    </source>
</evidence>
<evidence type="ECO:0000259" key="7">
    <source>
        <dbReference type="PROSITE" id="PS51294"/>
    </source>
</evidence>
<dbReference type="PROSITE" id="PS50090">
    <property type="entry name" value="MYB_LIKE"/>
    <property type="match status" value="1"/>
</dbReference>
<dbReference type="OrthoDB" id="113168at2759"/>
<dbReference type="PROSITE" id="PS51293">
    <property type="entry name" value="SANT"/>
    <property type="match status" value="1"/>
</dbReference>
<keyword evidence="1" id="KW-0805">Transcription regulation</keyword>
<evidence type="ECO:0000259" key="5">
    <source>
        <dbReference type="PROSITE" id="PS50090"/>
    </source>
</evidence>
<proteinExistence type="predicted"/>
<evidence type="ECO:0000256" key="2">
    <source>
        <dbReference type="ARBA" id="ARBA00023125"/>
    </source>
</evidence>
<dbReference type="InterPro" id="IPR017884">
    <property type="entry name" value="SANT_dom"/>
</dbReference>
<evidence type="ECO:0000259" key="6">
    <source>
        <dbReference type="PROSITE" id="PS51293"/>
    </source>
</evidence>
<protein>
    <recommendedName>
        <fullName evidence="10">Myb-like DNA-binding protein</fullName>
    </recommendedName>
</protein>
<dbReference type="InterPro" id="IPR006447">
    <property type="entry name" value="Myb_dom_plants"/>
</dbReference>
<dbReference type="SMART" id="SM00717">
    <property type="entry name" value="SANT"/>
    <property type="match status" value="1"/>
</dbReference>
<dbReference type="GO" id="GO:0003677">
    <property type="term" value="F:DNA binding"/>
    <property type="evidence" value="ECO:0007669"/>
    <property type="project" value="UniProtKB-KW"/>
</dbReference>
<feature type="domain" description="Myb-like" evidence="5">
    <location>
        <begin position="62"/>
        <end position="105"/>
    </location>
</feature>
<evidence type="ECO:0008006" key="10">
    <source>
        <dbReference type="Google" id="ProtNLM"/>
    </source>
</evidence>
<gene>
    <name evidence="8" type="ORF">PHYPSEUDO_014916</name>
</gene>
<keyword evidence="9" id="KW-1185">Reference proteome</keyword>
<dbReference type="PANTHER" id="PTHR12802:SF155">
    <property type="entry name" value="DEUBIQUITINASE MYSM1"/>
    <property type="match status" value="1"/>
</dbReference>
<dbReference type="EMBL" id="JAGDFM010000887">
    <property type="protein sequence ID" value="KAG7375889.1"/>
    <property type="molecule type" value="Genomic_DNA"/>
</dbReference>
<dbReference type="PROSITE" id="PS51294">
    <property type="entry name" value="HTH_MYB"/>
    <property type="match status" value="1"/>
</dbReference>
<evidence type="ECO:0000256" key="1">
    <source>
        <dbReference type="ARBA" id="ARBA00023015"/>
    </source>
</evidence>
<accession>A0A8T1V705</accession>
<evidence type="ECO:0000313" key="9">
    <source>
        <dbReference type="Proteomes" id="UP000694044"/>
    </source>
</evidence>
<dbReference type="AlphaFoldDB" id="A0A8T1V705"/>
<dbReference type="PANTHER" id="PTHR12802">
    <property type="entry name" value="SWI/SNF COMPLEX-RELATED"/>
    <property type="match status" value="1"/>
</dbReference>
<sequence length="105" mass="11850">MSVQGCSAQATKANSSFPSSMAHYMHRRSAWGEGKLIRIKPTVAKAGTTVYSSKQSQPLKMWTQEEHEKFLEAMEKYPAGPWKVIAAFIGTKTTRQIMTHAQKYR</sequence>
<evidence type="ECO:0000313" key="8">
    <source>
        <dbReference type="EMBL" id="KAG7375889.1"/>
    </source>
</evidence>
<keyword evidence="4" id="KW-0539">Nucleus</keyword>
<reference evidence="8" key="1">
    <citation type="submission" date="2021-02" db="EMBL/GenBank/DDBJ databases">
        <authorList>
            <person name="Palmer J.M."/>
        </authorList>
    </citation>
    <scope>NUCLEOTIDE SEQUENCE</scope>
    <source>
        <strain evidence="8">SCRP734</strain>
    </source>
</reference>
<feature type="domain" description="SANT" evidence="6">
    <location>
        <begin position="57"/>
        <end position="105"/>
    </location>
</feature>
<dbReference type="InterPro" id="IPR017930">
    <property type="entry name" value="Myb_dom"/>
</dbReference>
<evidence type="ECO:0000256" key="3">
    <source>
        <dbReference type="ARBA" id="ARBA00023163"/>
    </source>
</evidence>
<keyword evidence="3" id="KW-0804">Transcription</keyword>
<keyword evidence="2" id="KW-0238">DNA-binding</keyword>
<organism evidence="8 9">
    <name type="scientific">Phytophthora pseudosyringae</name>
    <dbReference type="NCBI Taxonomy" id="221518"/>
    <lineage>
        <taxon>Eukaryota</taxon>
        <taxon>Sar</taxon>
        <taxon>Stramenopiles</taxon>
        <taxon>Oomycota</taxon>
        <taxon>Peronosporomycetes</taxon>
        <taxon>Peronosporales</taxon>
        <taxon>Peronosporaceae</taxon>
        <taxon>Phytophthora</taxon>
    </lineage>
</organism>
<dbReference type="Pfam" id="PF00249">
    <property type="entry name" value="Myb_DNA-binding"/>
    <property type="match status" value="1"/>
</dbReference>
<dbReference type="NCBIfam" id="TIGR01557">
    <property type="entry name" value="myb_SHAQKYF"/>
    <property type="match status" value="1"/>
</dbReference>
<comment type="caution">
    <text evidence="8">The sequence shown here is derived from an EMBL/GenBank/DDBJ whole genome shotgun (WGS) entry which is preliminary data.</text>
</comment>
<feature type="domain" description="HTH myb-type" evidence="7">
    <location>
        <begin position="62"/>
        <end position="105"/>
    </location>
</feature>
<dbReference type="Proteomes" id="UP000694044">
    <property type="component" value="Unassembled WGS sequence"/>
</dbReference>
<dbReference type="CDD" id="cd00167">
    <property type="entry name" value="SANT"/>
    <property type="match status" value="1"/>
</dbReference>
<name>A0A8T1V705_9STRA</name>
<dbReference type="InterPro" id="IPR001005">
    <property type="entry name" value="SANT/Myb"/>
</dbReference>